<protein>
    <submittedName>
        <fullName evidence="1">Uncharacterized protein</fullName>
    </submittedName>
</protein>
<comment type="caution">
    <text evidence="1">The sequence shown here is derived from an EMBL/GenBank/DDBJ whole genome shotgun (WGS) entry which is preliminary data.</text>
</comment>
<name>A0A927GK65_9BACT</name>
<evidence type="ECO:0000313" key="1">
    <source>
        <dbReference type="EMBL" id="MBD2769150.1"/>
    </source>
</evidence>
<dbReference type="AlphaFoldDB" id="A0A927GK65"/>
<organism evidence="1 2">
    <name type="scientific">Hymenobacter montanus</name>
    <dbReference type="NCBI Taxonomy" id="2771359"/>
    <lineage>
        <taxon>Bacteria</taxon>
        <taxon>Pseudomonadati</taxon>
        <taxon>Bacteroidota</taxon>
        <taxon>Cytophagia</taxon>
        <taxon>Cytophagales</taxon>
        <taxon>Hymenobacteraceae</taxon>
        <taxon>Hymenobacter</taxon>
    </lineage>
</organism>
<evidence type="ECO:0000313" key="2">
    <source>
        <dbReference type="Proteomes" id="UP000612233"/>
    </source>
</evidence>
<accession>A0A927GK65</accession>
<dbReference type="RefSeq" id="WP_191005957.1">
    <property type="nucleotide sequence ID" value="NZ_JACXAD010000016.1"/>
</dbReference>
<keyword evidence="2" id="KW-1185">Reference proteome</keyword>
<dbReference type="Proteomes" id="UP000612233">
    <property type="component" value="Unassembled WGS sequence"/>
</dbReference>
<sequence>MPNKTSQGWPELEVGMVIRSYVPDTTPPKSKYWVVVGITEDEIGLATVYVNSRINAFLMRNDILLNAQYRLEPNSQQISRHTSYADCSQIKEKGVADIQALLGRNPGYI</sequence>
<gene>
    <name evidence="1" type="ORF">IC235_14755</name>
</gene>
<reference evidence="1" key="1">
    <citation type="submission" date="2020-09" db="EMBL/GenBank/DDBJ databases">
        <authorList>
            <person name="Kim M.K."/>
        </authorList>
    </citation>
    <scope>NUCLEOTIDE SEQUENCE</scope>
    <source>
        <strain evidence="1">BT664</strain>
    </source>
</reference>
<dbReference type="EMBL" id="JACXAD010000016">
    <property type="protein sequence ID" value="MBD2769150.1"/>
    <property type="molecule type" value="Genomic_DNA"/>
</dbReference>
<proteinExistence type="predicted"/>